<dbReference type="GO" id="GO:0000932">
    <property type="term" value="C:P-body"/>
    <property type="evidence" value="ECO:0007669"/>
    <property type="project" value="TreeGrafter"/>
</dbReference>
<dbReference type="InterPro" id="IPR011705">
    <property type="entry name" value="BACK"/>
</dbReference>
<dbReference type="EMBL" id="QKKF02019844">
    <property type="protein sequence ID" value="RZF39356.1"/>
    <property type="molecule type" value="Genomic_DNA"/>
</dbReference>
<feature type="region of interest" description="Disordered" evidence="1">
    <location>
        <begin position="275"/>
        <end position="317"/>
    </location>
</feature>
<feature type="domain" description="BTB" evidence="2">
    <location>
        <begin position="22"/>
        <end position="91"/>
    </location>
</feature>
<reference evidence="3 4" key="1">
    <citation type="journal article" date="2017" name="Gigascience">
        <title>Genome sequence of the small brown planthopper, Laodelphax striatellus.</title>
        <authorList>
            <person name="Zhu J."/>
            <person name="Jiang F."/>
            <person name="Wang X."/>
            <person name="Yang P."/>
            <person name="Bao Y."/>
            <person name="Zhao W."/>
            <person name="Wang W."/>
            <person name="Lu H."/>
            <person name="Wang Q."/>
            <person name="Cui N."/>
            <person name="Li J."/>
            <person name="Chen X."/>
            <person name="Luo L."/>
            <person name="Yu J."/>
            <person name="Kang L."/>
            <person name="Cui F."/>
        </authorList>
    </citation>
    <scope>NUCLEOTIDE SEQUENCE [LARGE SCALE GENOMIC DNA]</scope>
    <source>
        <strain evidence="3">Lst14</strain>
    </source>
</reference>
<dbReference type="OrthoDB" id="6605118at2759"/>
<dbReference type="Gene3D" id="1.25.40.420">
    <property type="match status" value="1"/>
</dbReference>
<dbReference type="SMR" id="A0A482X1B6"/>
<organism evidence="3 4">
    <name type="scientific">Laodelphax striatellus</name>
    <name type="common">Small brown planthopper</name>
    <name type="synonym">Delphax striatella</name>
    <dbReference type="NCBI Taxonomy" id="195883"/>
    <lineage>
        <taxon>Eukaryota</taxon>
        <taxon>Metazoa</taxon>
        <taxon>Ecdysozoa</taxon>
        <taxon>Arthropoda</taxon>
        <taxon>Hexapoda</taxon>
        <taxon>Insecta</taxon>
        <taxon>Pterygota</taxon>
        <taxon>Neoptera</taxon>
        <taxon>Paraneoptera</taxon>
        <taxon>Hemiptera</taxon>
        <taxon>Auchenorrhyncha</taxon>
        <taxon>Fulgoroidea</taxon>
        <taxon>Delphacidae</taxon>
        <taxon>Criomorphinae</taxon>
        <taxon>Laodelphax</taxon>
    </lineage>
</organism>
<dbReference type="Pfam" id="PF00651">
    <property type="entry name" value="BTB"/>
    <property type="match status" value="1"/>
</dbReference>
<keyword evidence="4" id="KW-1185">Reference proteome</keyword>
<evidence type="ECO:0000256" key="1">
    <source>
        <dbReference type="SAM" id="MobiDB-lite"/>
    </source>
</evidence>
<dbReference type="PANTHER" id="PTHR45774:SF3">
    <property type="entry name" value="BTB (POZ) DOMAIN-CONTAINING 2B-RELATED"/>
    <property type="match status" value="1"/>
</dbReference>
<name>A0A482X1B6_LAOST</name>
<accession>A0A482X1B6</accession>
<evidence type="ECO:0000259" key="2">
    <source>
        <dbReference type="PROSITE" id="PS50097"/>
    </source>
</evidence>
<evidence type="ECO:0000313" key="4">
    <source>
        <dbReference type="Proteomes" id="UP000291343"/>
    </source>
</evidence>
<dbReference type="STRING" id="195883.A0A482X1B6"/>
<comment type="caution">
    <text evidence="3">The sequence shown here is derived from an EMBL/GenBank/DDBJ whole genome shotgun (WGS) entry which is preliminary data.</text>
</comment>
<dbReference type="Proteomes" id="UP000291343">
    <property type="component" value="Unassembled WGS sequence"/>
</dbReference>
<protein>
    <recommendedName>
        <fullName evidence="2">BTB domain-containing protein</fullName>
    </recommendedName>
</protein>
<dbReference type="PANTHER" id="PTHR45774">
    <property type="entry name" value="BTB/POZ DOMAIN-CONTAINING"/>
    <property type="match status" value="1"/>
</dbReference>
<dbReference type="GO" id="GO:0022008">
    <property type="term" value="P:neurogenesis"/>
    <property type="evidence" value="ECO:0007669"/>
    <property type="project" value="TreeGrafter"/>
</dbReference>
<dbReference type="AlphaFoldDB" id="A0A482X1B6"/>
<dbReference type="InterPro" id="IPR000210">
    <property type="entry name" value="BTB/POZ_dom"/>
</dbReference>
<dbReference type="Pfam" id="PF07707">
    <property type="entry name" value="BACK"/>
    <property type="match status" value="1"/>
</dbReference>
<dbReference type="SMART" id="SM00225">
    <property type="entry name" value="BTB"/>
    <property type="match status" value="1"/>
</dbReference>
<feature type="compositionally biased region" description="Acidic residues" evidence="1">
    <location>
        <begin position="280"/>
        <end position="317"/>
    </location>
</feature>
<dbReference type="GO" id="GO:0005829">
    <property type="term" value="C:cytosol"/>
    <property type="evidence" value="ECO:0007669"/>
    <property type="project" value="TreeGrafter"/>
</dbReference>
<dbReference type="SUPFAM" id="SSF54695">
    <property type="entry name" value="POZ domain"/>
    <property type="match status" value="1"/>
</dbReference>
<evidence type="ECO:0000313" key="3">
    <source>
        <dbReference type="EMBL" id="RZF39356.1"/>
    </source>
</evidence>
<sequence>MSSAPPSLRSKFELCLNNDDLSDCEFLVGNQKCRIKGHKLLFGISSPVFRAMLYDGINSNSAATYEIEDVEADVFHGMKQFFYTDSVNFTSGLHACSVYLASWKYVIPDLMSKCVQYITDNLSVSEAIDVYEFSRLNNIPNIETICSAVFQNKTREIMQSEKLLSSDILTLETILKMDSLKLESEFEVFKYTEKWALAEASRKNIDLQQQGEYFNCIKRHIRFLTMDKDQYQEGPFMSDLVTSEEKLSITHNLLGLGVGDRFPQKLSRVTEPRIFTKEKEEEEEEEVKEEVEEEEGYDHDEEGYDYDEEGYDYDDEEELNRQFEYIYRSRPAN</sequence>
<dbReference type="InParanoid" id="A0A482X1B6"/>
<dbReference type="Gene3D" id="3.30.710.10">
    <property type="entry name" value="Potassium Channel Kv1.1, Chain A"/>
    <property type="match status" value="1"/>
</dbReference>
<proteinExistence type="predicted"/>
<dbReference type="PROSITE" id="PS50097">
    <property type="entry name" value="BTB"/>
    <property type="match status" value="1"/>
</dbReference>
<dbReference type="InterPro" id="IPR011333">
    <property type="entry name" value="SKP1/BTB/POZ_sf"/>
</dbReference>
<gene>
    <name evidence="3" type="ORF">LSTR_LSTR000877</name>
</gene>